<feature type="compositionally biased region" description="Basic and acidic residues" evidence="1">
    <location>
        <begin position="30"/>
        <end position="61"/>
    </location>
</feature>
<evidence type="ECO:0000313" key="4">
    <source>
        <dbReference type="Proteomes" id="UP000602510"/>
    </source>
</evidence>
<proteinExistence type="predicted"/>
<evidence type="ECO:0000313" key="2">
    <source>
        <dbReference type="EMBL" id="KAF4036773.1"/>
    </source>
</evidence>
<feature type="compositionally biased region" description="Polar residues" evidence="1">
    <location>
        <begin position="17"/>
        <end position="26"/>
    </location>
</feature>
<feature type="compositionally biased region" description="Basic and acidic residues" evidence="1">
    <location>
        <begin position="69"/>
        <end position="79"/>
    </location>
</feature>
<evidence type="ECO:0000313" key="3">
    <source>
        <dbReference type="EMBL" id="KAF4148371.1"/>
    </source>
</evidence>
<protein>
    <submittedName>
        <fullName evidence="2">Uncharacterized protein</fullName>
    </submittedName>
</protein>
<dbReference type="Proteomes" id="UP000602510">
    <property type="component" value="Unassembled WGS sequence"/>
</dbReference>
<organism evidence="2 4">
    <name type="scientific">Phytophthora infestans</name>
    <name type="common">Potato late blight agent</name>
    <name type="synonym">Botrytis infestans</name>
    <dbReference type="NCBI Taxonomy" id="4787"/>
    <lineage>
        <taxon>Eukaryota</taxon>
        <taxon>Sar</taxon>
        <taxon>Stramenopiles</taxon>
        <taxon>Oomycota</taxon>
        <taxon>Peronosporomycetes</taxon>
        <taxon>Peronosporales</taxon>
        <taxon>Peronosporaceae</taxon>
        <taxon>Phytophthora</taxon>
    </lineage>
</organism>
<gene>
    <name evidence="2" type="ORF">GN244_ATG11168</name>
    <name evidence="3" type="ORF">GN958_ATG02442</name>
</gene>
<name>A0A833SPD7_PHYIN</name>
<feature type="region of interest" description="Disordered" evidence="1">
    <location>
        <begin position="1"/>
        <end position="126"/>
    </location>
</feature>
<dbReference type="EMBL" id="WSZM01000263">
    <property type="protein sequence ID" value="KAF4036773.1"/>
    <property type="molecule type" value="Genomic_DNA"/>
</dbReference>
<sequence>MSAVVEEAKLIGDCRHSSSSNDLNGNSQESQRDDGGSDGERGGVDPITTKRNDGPAGERESVGPVNTNRLDRFGGKRESVTSIQTNDDKDGGEREDEAPTPAYPDDQEDSKCDGDTTPGTMTRLMR</sequence>
<accession>A0A833SPD7</accession>
<dbReference type="AlphaFoldDB" id="A0A833SPD7"/>
<comment type="caution">
    <text evidence="2">The sequence shown here is derived from an EMBL/GenBank/DDBJ whole genome shotgun (WGS) entry which is preliminary data.</text>
</comment>
<dbReference type="EMBL" id="JAACNO010000283">
    <property type="protein sequence ID" value="KAF4148371.1"/>
    <property type="molecule type" value="Genomic_DNA"/>
</dbReference>
<reference evidence="2" key="1">
    <citation type="submission" date="2020-04" db="EMBL/GenBank/DDBJ databases">
        <title>Hybrid Assembly of Korean Phytophthora infestans isolates.</title>
        <authorList>
            <person name="Prokchorchik M."/>
            <person name="Lee Y."/>
            <person name="Seo J."/>
            <person name="Cho J.-H."/>
            <person name="Park Y.-E."/>
            <person name="Jang D.-C."/>
            <person name="Im J.-S."/>
            <person name="Choi J.-G."/>
            <person name="Park H.-J."/>
            <person name="Lee G.-B."/>
            <person name="Lee Y.-G."/>
            <person name="Hong S.-Y."/>
            <person name="Cho K."/>
            <person name="Sohn K.H."/>
        </authorList>
    </citation>
    <scope>NUCLEOTIDE SEQUENCE</scope>
    <source>
        <strain evidence="2">KR_1_A1</strain>
        <strain evidence="3">KR_2_A2</strain>
    </source>
</reference>
<feature type="compositionally biased region" description="Basic and acidic residues" evidence="1">
    <location>
        <begin position="1"/>
        <end position="16"/>
    </location>
</feature>
<dbReference type="Proteomes" id="UP000704712">
    <property type="component" value="Unassembled WGS sequence"/>
</dbReference>
<keyword evidence="4" id="KW-1185">Reference proteome</keyword>
<evidence type="ECO:0000256" key="1">
    <source>
        <dbReference type="SAM" id="MobiDB-lite"/>
    </source>
</evidence>